<evidence type="ECO:0000256" key="4">
    <source>
        <dbReference type="ARBA" id="ARBA00020268"/>
    </source>
</evidence>
<comment type="caution">
    <text evidence="14">The sequence shown here is derived from an EMBL/GenBank/DDBJ whole genome shotgun (WGS) entry which is preliminary data.</text>
</comment>
<feature type="transmembrane region" description="Helical" evidence="13">
    <location>
        <begin position="21"/>
        <end position="44"/>
    </location>
</feature>
<dbReference type="EMBL" id="JAUDCK010000007">
    <property type="protein sequence ID" value="MDM8195321.1"/>
    <property type="molecule type" value="Genomic_DNA"/>
</dbReference>
<keyword evidence="9 13" id="KW-1133">Transmembrane helix</keyword>
<dbReference type="InterPro" id="IPR002528">
    <property type="entry name" value="MATE_fam"/>
</dbReference>
<feature type="transmembrane region" description="Helical" evidence="13">
    <location>
        <begin position="104"/>
        <end position="122"/>
    </location>
</feature>
<comment type="subcellular location">
    <subcellularLocation>
        <location evidence="2">Cell membrane</location>
        <topology evidence="2">Multi-pass membrane protein</topology>
    </subcellularLocation>
</comment>
<evidence type="ECO:0000256" key="12">
    <source>
        <dbReference type="ARBA" id="ARBA00031636"/>
    </source>
</evidence>
<evidence type="ECO:0000256" key="11">
    <source>
        <dbReference type="ARBA" id="ARBA00023136"/>
    </source>
</evidence>
<feature type="transmembrane region" description="Helical" evidence="13">
    <location>
        <begin position="419"/>
        <end position="438"/>
    </location>
</feature>
<keyword evidence="10" id="KW-0406">Ion transport</keyword>
<dbReference type="InterPro" id="IPR050222">
    <property type="entry name" value="MATE_MdtK"/>
</dbReference>
<evidence type="ECO:0000313" key="14">
    <source>
        <dbReference type="EMBL" id="MDM8195321.1"/>
    </source>
</evidence>
<dbReference type="Pfam" id="PF01554">
    <property type="entry name" value="MatE"/>
    <property type="match status" value="2"/>
</dbReference>
<keyword evidence="8 13" id="KW-0812">Transmembrane</keyword>
<evidence type="ECO:0000256" key="3">
    <source>
        <dbReference type="ARBA" id="ARBA00010199"/>
    </source>
</evidence>
<keyword evidence="7" id="KW-1003">Cell membrane</keyword>
<sequence>MATNFTEIIKNQSVLSNKQKINIIIQLSIPTILSQISSILMQYIDAAMVGHLGPDASASIGIVSTSSWLLSGLCSAMATSFAVQVAQLIGASQYEKARRTFKTALITSLIFSCILLIIGVLVNQSLLTWLGADPAIFDNASAYFLVFTLSLPILQLNSLCSSMLQCSGNMKIPSLLNASMCGLDVIYNLIFIHYFGVVGAAIGTALAQLTVCFINLWYTTCHSSLLKFQNHEKFYLEKETLKNAFQIGTPLAFEHIAICGAMVMSTKIIAPLGTIAIAAHSFAITAESLCYMPGYGLEAAATTLVGQCMGAQRKELAKSFSNLTVAFGAIIMGIIAIVMFVISPFVFQILTPDVQTQQLATEVLRIELFAEPLYGVSIVASGALRGAGDTLIPSLLNLLSIWGVRLSLSVLFVQTMGLHGVWLAMCIELCVRGLLLLYRQQRGQWLEKSL</sequence>
<evidence type="ECO:0000256" key="8">
    <source>
        <dbReference type="ARBA" id="ARBA00022692"/>
    </source>
</evidence>
<comment type="function">
    <text evidence="1">Multidrug efflux pump.</text>
</comment>
<evidence type="ECO:0000256" key="7">
    <source>
        <dbReference type="ARBA" id="ARBA00022475"/>
    </source>
</evidence>
<feature type="transmembrane region" description="Helical" evidence="13">
    <location>
        <begin position="142"/>
        <end position="160"/>
    </location>
</feature>
<evidence type="ECO:0000313" key="15">
    <source>
        <dbReference type="Proteomes" id="UP001529275"/>
    </source>
</evidence>
<dbReference type="Proteomes" id="UP001529275">
    <property type="component" value="Unassembled WGS sequence"/>
</dbReference>
<evidence type="ECO:0000256" key="5">
    <source>
        <dbReference type="ARBA" id="ARBA00022448"/>
    </source>
</evidence>
<dbReference type="RefSeq" id="WP_206407326.1">
    <property type="nucleotide sequence ID" value="NZ_JAUDCK010000007.1"/>
</dbReference>
<evidence type="ECO:0000256" key="9">
    <source>
        <dbReference type="ARBA" id="ARBA00022989"/>
    </source>
</evidence>
<keyword evidence="5" id="KW-0813">Transport</keyword>
<comment type="similarity">
    <text evidence="3">Belongs to the multi antimicrobial extrusion (MATE) (TC 2.A.66.1) family.</text>
</comment>
<dbReference type="CDD" id="cd13137">
    <property type="entry name" value="MATE_NorM_like"/>
    <property type="match status" value="1"/>
</dbReference>
<evidence type="ECO:0000256" key="13">
    <source>
        <dbReference type="SAM" id="Phobius"/>
    </source>
</evidence>
<organism evidence="14 15">
    <name type="scientific">Massilimicrobiota timonensis</name>
    <dbReference type="NCBI Taxonomy" id="1776392"/>
    <lineage>
        <taxon>Bacteria</taxon>
        <taxon>Bacillati</taxon>
        <taxon>Bacillota</taxon>
        <taxon>Erysipelotrichia</taxon>
        <taxon>Erysipelotrichales</taxon>
        <taxon>Erysipelotrichaceae</taxon>
        <taxon>Massilimicrobiota</taxon>
    </lineage>
</organism>
<proteinExistence type="inferred from homology"/>
<dbReference type="NCBIfam" id="TIGR00797">
    <property type="entry name" value="matE"/>
    <property type="match status" value="1"/>
</dbReference>
<gene>
    <name evidence="14" type="ORF">QUV98_03185</name>
</gene>
<dbReference type="PIRSF" id="PIRSF006603">
    <property type="entry name" value="DinF"/>
    <property type="match status" value="1"/>
</dbReference>
<accession>A0ABT7UGP8</accession>
<evidence type="ECO:0000256" key="1">
    <source>
        <dbReference type="ARBA" id="ARBA00003408"/>
    </source>
</evidence>
<dbReference type="PANTHER" id="PTHR43298:SF2">
    <property type="entry name" value="FMN_FAD EXPORTER YEEO-RELATED"/>
    <property type="match status" value="1"/>
</dbReference>
<feature type="transmembrane region" description="Helical" evidence="13">
    <location>
        <begin position="56"/>
        <end position="83"/>
    </location>
</feature>
<reference evidence="15" key="1">
    <citation type="submission" date="2023-06" db="EMBL/GenBank/DDBJ databases">
        <title>Identification and characterization of horizontal gene transfer across gut microbiota members of farm animals based on homology search.</title>
        <authorList>
            <person name="Zeman M."/>
            <person name="Kubasova T."/>
            <person name="Jahodarova E."/>
            <person name="Nykrynova M."/>
            <person name="Rychlik I."/>
        </authorList>
    </citation>
    <scope>NUCLEOTIDE SEQUENCE [LARGE SCALE GENOMIC DNA]</scope>
    <source>
        <strain evidence="15">ET341</strain>
    </source>
</reference>
<dbReference type="PANTHER" id="PTHR43298">
    <property type="entry name" value="MULTIDRUG RESISTANCE PROTEIN NORM-RELATED"/>
    <property type="match status" value="1"/>
</dbReference>
<dbReference type="InterPro" id="IPR048279">
    <property type="entry name" value="MdtK-like"/>
</dbReference>
<keyword evidence="6" id="KW-0050">Antiport</keyword>
<protein>
    <recommendedName>
        <fullName evidence="4">Probable multidrug resistance protein NorM</fullName>
    </recommendedName>
    <alternativeName>
        <fullName evidence="12">Multidrug-efflux transporter</fullName>
    </alternativeName>
</protein>
<feature type="transmembrane region" description="Helical" evidence="13">
    <location>
        <begin position="323"/>
        <end position="349"/>
    </location>
</feature>
<keyword evidence="11 13" id="KW-0472">Membrane</keyword>
<name>A0ABT7UGP8_9FIRM</name>
<evidence type="ECO:0000256" key="2">
    <source>
        <dbReference type="ARBA" id="ARBA00004651"/>
    </source>
</evidence>
<evidence type="ECO:0000256" key="6">
    <source>
        <dbReference type="ARBA" id="ARBA00022449"/>
    </source>
</evidence>
<evidence type="ECO:0000256" key="10">
    <source>
        <dbReference type="ARBA" id="ARBA00023065"/>
    </source>
</evidence>
<keyword evidence="15" id="KW-1185">Reference proteome</keyword>